<accession>A0A0R1SAA2</accession>
<proteinExistence type="predicted"/>
<evidence type="ECO:0000256" key="2">
    <source>
        <dbReference type="ARBA" id="ARBA00023125"/>
    </source>
</evidence>
<dbReference type="PANTHER" id="PTHR33204:SF29">
    <property type="entry name" value="TRANSCRIPTIONAL REGULATOR"/>
    <property type="match status" value="1"/>
</dbReference>
<dbReference type="InterPro" id="IPR011991">
    <property type="entry name" value="ArsR-like_HTH"/>
</dbReference>
<dbReference type="SUPFAM" id="SSF46785">
    <property type="entry name" value="Winged helix' DNA-binding domain"/>
    <property type="match status" value="1"/>
</dbReference>
<evidence type="ECO:0000259" key="4">
    <source>
        <dbReference type="PROSITE" id="PS51118"/>
    </source>
</evidence>
<dbReference type="eggNOG" id="COG1733">
    <property type="taxonomic scope" value="Bacteria"/>
</dbReference>
<dbReference type="STRING" id="1423815.FC27_GL001221"/>
<organism evidence="5 6">
    <name type="scientific">Companilactobacillus versmoldensis DSM 14857 = KCTC 3814</name>
    <dbReference type="NCBI Taxonomy" id="1423815"/>
    <lineage>
        <taxon>Bacteria</taxon>
        <taxon>Bacillati</taxon>
        <taxon>Bacillota</taxon>
        <taxon>Bacilli</taxon>
        <taxon>Lactobacillales</taxon>
        <taxon>Lactobacillaceae</taxon>
        <taxon>Companilactobacillus</taxon>
    </lineage>
</organism>
<comment type="caution">
    <text evidence="5">The sequence shown here is derived from an EMBL/GenBank/DDBJ whole genome shotgun (WGS) entry which is preliminary data.</text>
</comment>
<dbReference type="Gene3D" id="1.10.10.10">
    <property type="entry name" value="Winged helix-like DNA-binding domain superfamily/Winged helix DNA-binding domain"/>
    <property type="match status" value="1"/>
</dbReference>
<sequence length="132" mass="15019">MGDMAMKQCIYNIGVEATLDVIGGKWKPVILCHLKSKTMRMGELRRAIPNITQKVLTQQLRDLEDNGVVERHAYQQVPPKVEYSLSEHGESLRGLLDELCHWGEEDIKRRRCNGESVLLLDDDSELSSKQAN</sequence>
<dbReference type="PATRIC" id="fig|1423815.3.peg.1252"/>
<keyword evidence="1" id="KW-0805">Transcription regulation</keyword>
<evidence type="ECO:0000256" key="1">
    <source>
        <dbReference type="ARBA" id="ARBA00023015"/>
    </source>
</evidence>
<feature type="domain" description="HTH hxlR-type" evidence="4">
    <location>
        <begin position="9"/>
        <end position="111"/>
    </location>
</feature>
<dbReference type="EMBL" id="AZFA01000025">
    <property type="protein sequence ID" value="KRL65852.1"/>
    <property type="molecule type" value="Genomic_DNA"/>
</dbReference>
<evidence type="ECO:0000313" key="5">
    <source>
        <dbReference type="EMBL" id="KRL65852.1"/>
    </source>
</evidence>
<keyword evidence="2" id="KW-0238">DNA-binding</keyword>
<dbReference type="InterPro" id="IPR036388">
    <property type="entry name" value="WH-like_DNA-bd_sf"/>
</dbReference>
<dbReference type="InterPro" id="IPR002577">
    <property type="entry name" value="HTH_HxlR"/>
</dbReference>
<evidence type="ECO:0000256" key="3">
    <source>
        <dbReference type="ARBA" id="ARBA00023163"/>
    </source>
</evidence>
<dbReference type="Proteomes" id="UP000051647">
    <property type="component" value="Unassembled WGS sequence"/>
</dbReference>
<keyword evidence="3" id="KW-0804">Transcription</keyword>
<dbReference type="GO" id="GO:0003677">
    <property type="term" value="F:DNA binding"/>
    <property type="evidence" value="ECO:0007669"/>
    <property type="project" value="UniProtKB-KW"/>
</dbReference>
<dbReference type="CDD" id="cd00090">
    <property type="entry name" value="HTH_ARSR"/>
    <property type="match status" value="1"/>
</dbReference>
<dbReference type="PANTHER" id="PTHR33204">
    <property type="entry name" value="TRANSCRIPTIONAL REGULATOR, MARR FAMILY"/>
    <property type="match status" value="1"/>
</dbReference>
<dbReference type="PROSITE" id="PS51118">
    <property type="entry name" value="HTH_HXLR"/>
    <property type="match status" value="1"/>
</dbReference>
<name>A0A0R1SAA2_9LACO</name>
<dbReference type="AlphaFoldDB" id="A0A0R1SAA2"/>
<evidence type="ECO:0000313" key="6">
    <source>
        <dbReference type="Proteomes" id="UP000051647"/>
    </source>
</evidence>
<reference evidence="5 6" key="1">
    <citation type="journal article" date="2015" name="Genome Announc.">
        <title>Expanding the biotechnology potential of lactobacilli through comparative genomics of 213 strains and associated genera.</title>
        <authorList>
            <person name="Sun Z."/>
            <person name="Harris H.M."/>
            <person name="McCann A."/>
            <person name="Guo C."/>
            <person name="Argimon S."/>
            <person name="Zhang W."/>
            <person name="Yang X."/>
            <person name="Jeffery I.B."/>
            <person name="Cooney J.C."/>
            <person name="Kagawa T.F."/>
            <person name="Liu W."/>
            <person name="Song Y."/>
            <person name="Salvetti E."/>
            <person name="Wrobel A."/>
            <person name="Rasinkangas P."/>
            <person name="Parkhill J."/>
            <person name="Rea M.C."/>
            <person name="O'Sullivan O."/>
            <person name="Ritari J."/>
            <person name="Douillard F.P."/>
            <person name="Paul Ross R."/>
            <person name="Yang R."/>
            <person name="Briner A.E."/>
            <person name="Felis G.E."/>
            <person name="de Vos W.M."/>
            <person name="Barrangou R."/>
            <person name="Klaenhammer T.R."/>
            <person name="Caufield P.W."/>
            <person name="Cui Y."/>
            <person name="Zhang H."/>
            <person name="O'Toole P.W."/>
        </authorList>
    </citation>
    <scope>NUCLEOTIDE SEQUENCE [LARGE SCALE GENOMIC DNA]</scope>
    <source>
        <strain evidence="5 6">DSM 14857</strain>
    </source>
</reference>
<dbReference type="Pfam" id="PF01638">
    <property type="entry name" value="HxlR"/>
    <property type="match status" value="1"/>
</dbReference>
<keyword evidence="6" id="KW-1185">Reference proteome</keyword>
<protein>
    <submittedName>
        <fullName evidence="5">Transcriptional regulator</fullName>
    </submittedName>
</protein>
<dbReference type="InterPro" id="IPR036390">
    <property type="entry name" value="WH_DNA-bd_sf"/>
</dbReference>
<gene>
    <name evidence="5" type="ORF">FC27_GL001221</name>
</gene>
<dbReference type="OrthoDB" id="9791143at2"/>